<dbReference type="Pfam" id="PF14718">
    <property type="entry name" value="SLT_L"/>
    <property type="match status" value="1"/>
</dbReference>
<evidence type="ECO:0000256" key="3">
    <source>
        <dbReference type="SAM" id="SignalP"/>
    </source>
</evidence>
<name>A0A2H9U0S3_9GAMM</name>
<feature type="domain" description="Transglycosylase SLT" evidence="4">
    <location>
        <begin position="474"/>
        <end position="587"/>
    </location>
</feature>
<reference evidence="6 7" key="1">
    <citation type="submission" date="2017-11" db="EMBL/GenBank/DDBJ databases">
        <title>Draft genome sequence of environmental isolate Aeromonas cavernicola sp. nov. MDC 2508.</title>
        <authorList>
            <person name="Colston S.M."/>
            <person name="Navarro A."/>
            <person name="Martinez-Murcia A.J."/>
            <person name="Graf J."/>
        </authorList>
    </citation>
    <scope>NUCLEOTIDE SEQUENCE [LARGE SCALE GENOMIC DNA]</scope>
    <source>
        <strain evidence="6 7">MDC 2508</strain>
    </source>
</reference>
<dbReference type="PANTHER" id="PTHR37423:SF5">
    <property type="entry name" value="SOLUBLE LYTIC MUREIN TRANSGLYCOSYLASE"/>
    <property type="match status" value="1"/>
</dbReference>
<dbReference type="EMBL" id="PGGC01000196">
    <property type="protein sequence ID" value="PJG57579.1"/>
    <property type="molecule type" value="Genomic_DNA"/>
</dbReference>
<dbReference type="OrthoDB" id="92254at2"/>
<dbReference type="GO" id="GO:0016020">
    <property type="term" value="C:membrane"/>
    <property type="evidence" value="ECO:0007669"/>
    <property type="project" value="InterPro"/>
</dbReference>
<dbReference type="Gene3D" id="1.10.530.10">
    <property type="match status" value="1"/>
</dbReference>
<dbReference type="SUPFAM" id="SSF53955">
    <property type="entry name" value="Lysozyme-like"/>
    <property type="match status" value="1"/>
</dbReference>
<dbReference type="InterPro" id="IPR008939">
    <property type="entry name" value="Lytic_TGlycosylase_superhlx_U"/>
</dbReference>
<evidence type="ECO:0000313" key="6">
    <source>
        <dbReference type="EMBL" id="PJG57579.1"/>
    </source>
</evidence>
<dbReference type="GO" id="GO:0008933">
    <property type="term" value="F:peptidoglycan lytic transglycosylase activity"/>
    <property type="evidence" value="ECO:0007669"/>
    <property type="project" value="InterPro"/>
</dbReference>
<evidence type="ECO:0000259" key="4">
    <source>
        <dbReference type="Pfam" id="PF01464"/>
    </source>
</evidence>
<comment type="caution">
    <text evidence="6">The sequence shown here is derived from an EMBL/GenBank/DDBJ whole genome shotgun (WGS) entry which is preliminary data.</text>
</comment>
<dbReference type="Pfam" id="PF00760">
    <property type="entry name" value="Cucumo_coat"/>
    <property type="match status" value="1"/>
</dbReference>
<protein>
    <submittedName>
        <fullName evidence="6">Lytic transglycosylase</fullName>
    </submittedName>
</protein>
<evidence type="ECO:0000259" key="5">
    <source>
        <dbReference type="Pfam" id="PF14718"/>
    </source>
</evidence>
<dbReference type="Proteomes" id="UP000235861">
    <property type="component" value="Unassembled WGS sequence"/>
</dbReference>
<dbReference type="Gene3D" id="1.10.1240.20">
    <property type="entry name" value="Lytic transglycosylase, superhelical linker domain"/>
    <property type="match status" value="1"/>
</dbReference>
<dbReference type="GO" id="GO:0004553">
    <property type="term" value="F:hydrolase activity, hydrolyzing O-glycosyl compounds"/>
    <property type="evidence" value="ECO:0007669"/>
    <property type="project" value="InterPro"/>
</dbReference>
<dbReference type="PANTHER" id="PTHR37423">
    <property type="entry name" value="SOLUBLE LYTIC MUREIN TRANSGLYCOSYLASE-RELATED"/>
    <property type="match status" value="1"/>
</dbReference>
<dbReference type="Gene3D" id="1.25.20.10">
    <property type="entry name" value="Bacterial muramidases"/>
    <property type="match status" value="1"/>
</dbReference>
<dbReference type="InterPro" id="IPR000189">
    <property type="entry name" value="Transglyc_AS"/>
</dbReference>
<feature type="signal peptide" evidence="3">
    <location>
        <begin position="1"/>
        <end position="19"/>
    </location>
</feature>
<dbReference type="InterPro" id="IPR008258">
    <property type="entry name" value="Transglycosylase_SLT_dom_1"/>
</dbReference>
<dbReference type="AlphaFoldDB" id="A0A2H9U0S3"/>
<proteinExistence type="inferred from homology"/>
<gene>
    <name evidence="6" type="ORF">CUC53_17210</name>
</gene>
<keyword evidence="7" id="KW-1185">Reference proteome</keyword>
<dbReference type="RefSeq" id="WP_100295257.1">
    <property type="nucleotide sequence ID" value="NZ_PGGC01000196.1"/>
</dbReference>
<dbReference type="GO" id="GO:0000270">
    <property type="term" value="P:peptidoglycan metabolic process"/>
    <property type="evidence" value="ECO:0007669"/>
    <property type="project" value="InterPro"/>
</dbReference>
<dbReference type="SUPFAM" id="SSF48435">
    <property type="entry name" value="Bacterial muramidases"/>
    <property type="match status" value="1"/>
</dbReference>
<feature type="chain" id="PRO_5014142820" evidence="3">
    <location>
        <begin position="20"/>
        <end position="633"/>
    </location>
</feature>
<dbReference type="GO" id="GO:0042597">
    <property type="term" value="C:periplasmic space"/>
    <property type="evidence" value="ECO:0007669"/>
    <property type="project" value="InterPro"/>
</dbReference>
<dbReference type="Pfam" id="PF01464">
    <property type="entry name" value="SLT"/>
    <property type="match status" value="1"/>
</dbReference>
<dbReference type="PROSITE" id="PS00922">
    <property type="entry name" value="TRANSGLYCOSYLASE"/>
    <property type="match status" value="1"/>
</dbReference>
<feature type="domain" description="Lytic transglycosylase superhelical linker" evidence="5">
    <location>
        <begin position="397"/>
        <end position="462"/>
    </location>
</feature>
<dbReference type="InterPro" id="IPR023346">
    <property type="entry name" value="Lysozyme-like_dom_sf"/>
</dbReference>
<comment type="similarity">
    <text evidence="1">Belongs to the transglycosylase Slt family.</text>
</comment>
<keyword evidence="2 3" id="KW-0732">Signal</keyword>
<evidence type="ECO:0000256" key="1">
    <source>
        <dbReference type="ARBA" id="ARBA00007734"/>
    </source>
</evidence>
<accession>A0A2H9U0S3</accession>
<evidence type="ECO:0000256" key="2">
    <source>
        <dbReference type="ARBA" id="ARBA00022729"/>
    </source>
</evidence>
<dbReference type="CDD" id="cd13401">
    <property type="entry name" value="Slt70-like"/>
    <property type="match status" value="1"/>
</dbReference>
<dbReference type="InterPro" id="IPR037061">
    <property type="entry name" value="Lytic_TGlycoase_superhlx_L_sf"/>
</dbReference>
<sequence>MKVVWGVILSMLWAPGSMAQTTEQSLYRQAYEAVRANEQGRFQQLRARLTHYPLLPYLDYQQLARRSPATAASEIVGFIRQYGDTPQANRLERSYLAYLAQSQQWSQFLRFYPAKPNSTDLLCMHYEARYYTGHTREALQQAEQIWMSGDSRPEGCDGLFSLWQGAGLRSEAKVWQRMALAFDAGNTNLIRHLGAFLGSGVRGYGDQMLTLLAQPAKAMNPAYFSSHPYSKTLLSLGLARYAKQAPQAVLRQLPELQRRFGLTLAELKPVEQAVARRLLQERASAERRWLDNKVTLWADEELTELRARLAIWEQDWRGLATWVKLLPPARQQEDRWRYWLARALDVQGQTNAARALYQETANLRGFYGFMAAQRVGVPYRMKNLSAPNVPDWRTASRRWPFLLRVKELLAMNEVTAARAEWIHNLDRNPVAQRIEFGHVALNQGWHEFAILASIRAEAWDALELRFPKPYKQTFSRIAQERAVNMSLLYAISRQESALYPRAQSPVGARGLMQLMPATAKETAGKLGVPYRHEQQLFDPELNVRLGSAYLKRLLDVYNGNRILAAAAYNAGPGRVKRWRDQSPDKPMDVWVESIPYQETRNYVQNVLSFDLIYQHKLNQPMRFISERELRHAY</sequence>
<organism evidence="6 7">
    <name type="scientific">Aeromonas cavernicola</name>
    <dbReference type="NCBI Taxonomy" id="1006623"/>
    <lineage>
        <taxon>Bacteria</taxon>
        <taxon>Pseudomonadati</taxon>
        <taxon>Pseudomonadota</taxon>
        <taxon>Gammaproteobacteria</taxon>
        <taxon>Aeromonadales</taxon>
        <taxon>Aeromonadaceae</taxon>
        <taxon>Aeromonas</taxon>
    </lineage>
</organism>
<dbReference type="InterPro" id="IPR012289">
    <property type="entry name" value="Lytic_TGlycosylase_superhlx_L"/>
</dbReference>
<evidence type="ECO:0000313" key="7">
    <source>
        <dbReference type="Proteomes" id="UP000235861"/>
    </source>
</evidence>